<evidence type="ECO:0000256" key="2">
    <source>
        <dbReference type="SAM" id="Phobius"/>
    </source>
</evidence>
<evidence type="ECO:0000256" key="1">
    <source>
        <dbReference type="SAM" id="MobiDB-lite"/>
    </source>
</evidence>
<evidence type="ECO:0000313" key="4">
    <source>
        <dbReference type="Proteomes" id="UP000358010"/>
    </source>
</evidence>
<keyword evidence="3" id="KW-0449">Lipoprotein</keyword>
<gene>
    <name evidence="3" type="primary">gfcD_2</name>
    <name evidence="3" type="ORF">NCTC10974_03570</name>
</gene>
<sequence>MVTTETDVASLRKQLAGTAPGQSEPLQQHELKQKIFLPLVGATVFVKIALATLSTQHFHSRWAARKISICSSWG</sequence>
<organism evidence="3 4">
    <name type="scientific">Escherichia coli</name>
    <dbReference type="NCBI Taxonomy" id="562"/>
    <lineage>
        <taxon>Bacteria</taxon>
        <taxon>Pseudomonadati</taxon>
        <taxon>Pseudomonadota</taxon>
        <taxon>Gammaproteobacteria</taxon>
        <taxon>Enterobacterales</taxon>
        <taxon>Enterobacteriaceae</taxon>
        <taxon>Escherichia</taxon>
    </lineage>
</organism>
<proteinExistence type="predicted"/>
<dbReference type="EMBL" id="CAADJZ010000001">
    <property type="protein sequence ID" value="VFT70014.1"/>
    <property type="molecule type" value="Genomic_DNA"/>
</dbReference>
<name>A0A485JGQ8_ECOLX</name>
<protein>
    <submittedName>
        <fullName evidence="3">Putative lipoprotein</fullName>
    </submittedName>
</protein>
<feature type="transmembrane region" description="Helical" evidence="2">
    <location>
        <begin position="35"/>
        <end position="53"/>
    </location>
</feature>
<keyword evidence="2" id="KW-1133">Transmembrane helix</keyword>
<accession>A0A485JGQ8</accession>
<reference evidence="3 4" key="1">
    <citation type="submission" date="2019-03" db="EMBL/GenBank/DDBJ databases">
        <authorList>
            <consortium name="Pathogen Informatics"/>
        </authorList>
    </citation>
    <scope>NUCLEOTIDE SEQUENCE [LARGE SCALE GENOMIC DNA]</scope>
    <source>
        <strain evidence="3 4">NCTC10974</strain>
    </source>
</reference>
<dbReference type="Proteomes" id="UP000358010">
    <property type="component" value="Unassembled WGS sequence"/>
</dbReference>
<evidence type="ECO:0000313" key="3">
    <source>
        <dbReference type="EMBL" id="VFT70014.1"/>
    </source>
</evidence>
<dbReference type="AlphaFoldDB" id="A0A485JGQ8"/>
<feature type="region of interest" description="Disordered" evidence="1">
    <location>
        <begin position="1"/>
        <end position="26"/>
    </location>
</feature>
<keyword evidence="2" id="KW-0472">Membrane</keyword>
<keyword evidence="2" id="KW-0812">Transmembrane</keyword>